<sequence length="651" mass="75378">MIDPNYSWPLVLLTDLDESCQTRLIDNTRSTIAKDIQCHSKFYFGEDSQLEITEDKVNIQTWTPPKRLLESIAQQGPNRDSQANIHALAVLAHRSGRSRIIVADEMTKRQLLGAPFRNEGLETKVVTVVAVSTRLVPPTNELYVYARRSFCFHEGPVYRFTSTLDWETREPHNDDQVIDFKSFATSWGPLWEHLNEDQLGKQEGLLLRDPDNGVFAANTGTILGWERYINAVHTALKPHLPTELVDEIRKQVDNFEISMPAWDSPPSEKHMVIFILFDATADELANIHSEIQKAIPASFQGNKRRIMNTDPNGTSDYLMTTYKRIPHMTFELIPWQRHHMFSRRDLAAFWSEYRLWDARCVAREDSFPFLYLTSPYESIDSALFGAMICENEERNDAMALLTGRLKLGSICRSMHRCGDIRWFDATDLEPSDVDRGLGYEEKLRHPDQPFYCDFSVWEPAIFEYRTYPIFLLTHQLSEEDIKRIQQEMRVEVDAHEDPDHWDPDHPNRAVIIPWKNGEGSQVDGKVKDIWDIVRNICTYPTISRALDIEIVCLDRQSAVDSTVLVVRTTQYFVDPFHPLLKHLPYPRLPGFEYTRVPARLAGFMMRTILRDEDEAPGYQWSTYFRPGWPGPEEFPEAYEGLEQLVGENSFP</sequence>
<evidence type="ECO:0000313" key="1">
    <source>
        <dbReference type="EMBL" id="KAJ5082421.1"/>
    </source>
</evidence>
<dbReference type="AlphaFoldDB" id="A0A9W9EIP3"/>
<name>A0A9W9EIP3_9EURO</name>
<organism evidence="1 2">
    <name type="scientific">Penicillium argentinense</name>
    <dbReference type="NCBI Taxonomy" id="1131581"/>
    <lineage>
        <taxon>Eukaryota</taxon>
        <taxon>Fungi</taxon>
        <taxon>Dikarya</taxon>
        <taxon>Ascomycota</taxon>
        <taxon>Pezizomycotina</taxon>
        <taxon>Eurotiomycetes</taxon>
        <taxon>Eurotiomycetidae</taxon>
        <taxon>Eurotiales</taxon>
        <taxon>Aspergillaceae</taxon>
        <taxon>Penicillium</taxon>
    </lineage>
</organism>
<reference evidence="1" key="1">
    <citation type="submission" date="2022-11" db="EMBL/GenBank/DDBJ databases">
        <authorList>
            <person name="Petersen C."/>
        </authorList>
    </citation>
    <scope>NUCLEOTIDE SEQUENCE</scope>
    <source>
        <strain evidence="1">IBT 30761</strain>
    </source>
</reference>
<dbReference type="Proteomes" id="UP001149074">
    <property type="component" value="Unassembled WGS sequence"/>
</dbReference>
<accession>A0A9W9EIP3</accession>
<dbReference type="RefSeq" id="XP_056468943.1">
    <property type="nucleotide sequence ID" value="XM_056623955.1"/>
</dbReference>
<dbReference type="EMBL" id="JAPQKI010000011">
    <property type="protein sequence ID" value="KAJ5082421.1"/>
    <property type="molecule type" value="Genomic_DNA"/>
</dbReference>
<dbReference type="OrthoDB" id="4461621at2759"/>
<keyword evidence="2" id="KW-1185">Reference proteome</keyword>
<gene>
    <name evidence="1" type="ORF">N7532_011464</name>
</gene>
<evidence type="ECO:0000313" key="2">
    <source>
        <dbReference type="Proteomes" id="UP001149074"/>
    </source>
</evidence>
<protein>
    <submittedName>
        <fullName evidence="1">Uncharacterized protein</fullName>
    </submittedName>
</protein>
<proteinExistence type="predicted"/>
<comment type="caution">
    <text evidence="1">The sequence shown here is derived from an EMBL/GenBank/DDBJ whole genome shotgun (WGS) entry which is preliminary data.</text>
</comment>
<reference evidence="1" key="2">
    <citation type="journal article" date="2023" name="IMA Fungus">
        <title>Comparative genomic study of the Penicillium genus elucidates a diverse pangenome and 15 lateral gene transfer events.</title>
        <authorList>
            <person name="Petersen C."/>
            <person name="Sorensen T."/>
            <person name="Nielsen M.R."/>
            <person name="Sondergaard T.E."/>
            <person name="Sorensen J.L."/>
            <person name="Fitzpatrick D.A."/>
            <person name="Frisvad J.C."/>
            <person name="Nielsen K.L."/>
        </authorList>
    </citation>
    <scope>NUCLEOTIDE SEQUENCE</scope>
    <source>
        <strain evidence="1">IBT 30761</strain>
    </source>
</reference>
<dbReference type="GeneID" id="81362934"/>